<dbReference type="KEGG" id="cfj:CFIO01_12751"/>
<proteinExistence type="inferred from homology"/>
<sequence length="658" mass="73509">MWLDRLAAQSNSSPSASQPGSRPYSPLPRRTSSSPYVTSQRPGITPRGSQLSLVSNDSSNSFLASRRVNGSGLKQSQTTYDGPDSVEILGQILDTTPTSEATTITISENDLELDFQFEGLSLRELASSDEVDRSDADSYRRQTAEEFEASKAQFEDLHRSIAACDGVLGSVETNLTSFRNDLAAVSADIESLQSRSAAMNVRLDNRKAVEKAFGPVVEELSVSPHVVSKISEGQIDETWVKMLAEVDKRATAYKKSVSNQGESKAWADLGPLLEKLTMKAVERIRDFIVAQIKALRSPHINAQIIQQQNFLKFKDLYTFLHKHHATLAEEISQAYMNTMRWYYANQFGRYQRALEKLKLHILDKNDVLGHDEPTRRATVLSATKPAGPPHDAFNLGRRIDLLKSGNAAAISSYLAEEDQTTHYLEVPFRNFNLALIDNATAEYTFLAAFFSPPLSLQAVSRQFNYIFEPTFALGKTLTRTLTAESYDALGLLLSIRINQHLAFELQRRKVPAVDGYINMTTMLLWPRLQVVMDHHCESLRQLMNTLPTKPRAADQNKLSAAPHLVTQRFGQILQGVLALSTEAGDDEPVVTSLRRLRSEAEAFLTRYSQSFSDKRKRERFLYNNYSLISTIISDVGGKLGTEQQEHFEGLKAAFQEGA</sequence>
<dbReference type="GO" id="GO:0042147">
    <property type="term" value="P:retrograde transport, endosome to Golgi"/>
    <property type="evidence" value="ECO:0007669"/>
    <property type="project" value="TreeGrafter"/>
</dbReference>
<dbReference type="STRING" id="1445577.A0A010QEZ4"/>
<organism evidence="9 10">
    <name type="scientific">Colletotrichum fioriniae PJ7</name>
    <dbReference type="NCBI Taxonomy" id="1445577"/>
    <lineage>
        <taxon>Eukaryota</taxon>
        <taxon>Fungi</taxon>
        <taxon>Dikarya</taxon>
        <taxon>Ascomycota</taxon>
        <taxon>Pezizomycotina</taxon>
        <taxon>Sordariomycetes</taxon>
        <taxon>Hypocreomycetidae</taxon>
        <taxon>Glomerellales</taxon>
        <taxon>Glomerellaceae</taxon>
        <taxon>Colletotrichum</taxon>
        <taxon>Colletotrichum acutatum species complex</taxon>
    </lineage>
</organism>
<keyword evidence="3" id="KW-0813">Transport</keyword>
<dbReference type="EMBL" id="JARH01000645">
    <property type="protein sequence ID" value="EXF78427.1"/>
    <property type="molecule type" value="Genomic_DNA"/>
</dbReference>
<dbReference type="InterPro" id="IPR007258">
    <property type="entry name" value="Vps52"/>
</dbReference>
<reference evidence="9 10" key="1">
    <citation type="submission" date="2014-02" db="EMBL/GenBank/DDBJ databases">
        <title>The genome sequence of Colletotrichum fioriniae PJ7.</title>
        <authorList>
            <person name="Baroncelli R."/>
            <person name="Thon M.R."/>
        </authorList>
    </citation>
    <scope>NUCLEOTIDE SEQUENCE [LARGE SCALE GENOMIC DNA]</scope>
    <source>
        <strain evidence="9 10">PJ7</strain>
    </source>
</reference>
<name>A0A010QEZ4_9PEZI</name>
<dbReference type="GO" id="GO:0019905">
    <property type="term" value="F:syntaxin binding"/>
    <property type="evidence" value="ECO:0007669"/>
    <property type="project" value="TreeGrafter"/>
</dbReference>
<evidence type="ECO:0000256" key="5">
    <source>
        <dbReference type="ARBA" id="ARBA00023034"/>
    </source>
</evidence>
<dbReference type="eggNOG" id="KOG1961">
    <property type="taxonomic scope" value="Eukaryota"/>
</dbReference>
<gene>
    <name evidence="9" type="ORF">CFIO01_12751</name>
</gene>
<evidence type="ECO:0000256" key="6">
    <source>
        <dbReference type="SAM" id="MobiDB-lite"/>
    </source>
</evidence>
<evidence type="ECO:0000259" key="8">
    <source>
        <dbReference type="Pfam" id="PF20655"/>
    </source>
</evidence>
<dbReference type="InterPro" id="IPR048319">
    <property type="entry name" value="Vps52_CC"/>
</dbReference>
<dbReference type="GO" id="GO:0006896">
    <property type="term" value="P:Golgi to vacuole transport"/>
    <property type="evidence" value="ECO:0007669"/>
    <property type="project" value="TreeGrafter"/>
</dbReference>
<evidence type="ECO:0000256" key="1">
    <source>
        <dbReference type="ARBA" id="ARBA00004601"/>
    </source>
</evidence>
<keyword evidence="4" id="KW-0653">Protein transport</keyword>
<dbReference type="AlphaFoldDB" id="A0A010QEZ4"/>
<dbReference type="GO" id="GO:0000938">
    <property type="term" value="C:GARP complex"/>
    <property type="evidence" value="ECO:0007669"/>
    <property type="project" value="TreeGrafter"/>
</dbReference>
<protein>
    <submittedName>
        <fullName evidence="9">Vps52/Sac2 family protein</fullName>
    </submittedName>
</protein>
<feature type="compositionally biased region" description="Low complexity" evidence="6">
    <location>
        <begin position="7"/>
        <end position="21"/>
    </location>
</feature>
<feature type="region of interest" description="Disordered" evidence="6">
    <location>
        <begin position="1"/>
        <end position="55"/>
    </location>
</feature>
<evidence type="ECO:0000313" key="10">
    <source>
        <dbReference type="Proteomes" id="UP000020467"/>
    </source>
</evidence>
<feature type="domain" description="Vps52 coiled-coil" evidence="7">
    <location>
        <begin position="153"/>
        <end position="320"/>
    </location>
</feature>
<dbReference type="GO" id="GO:0005829">
    <property type="term" value="C:cytosol"/>
    <property type="evidence" value="ECO:0007669"/>
    <property type="project" value="GOC"/>
</dbReference>
<dbReference type="Pfam" id="PF04129">
    <property type="entry name" value="Vps52_CC"/>
    <property type="match status" value="1"/>
</dbReference>
<dbReference type="GO" id="GO:0032456">
    <property type="term" value="P:endocytic recycling"/>
    <property type="evidence" value="ECO:0007669"/>
    <property type="project" value="TreeGrafter"/>
</dbReference>
<feature type="domain" description="Vps52 C-terminal" evidence="8">
    <location>
        <begin position="337"/>
        <end position="654"/>
    </location>
</feature>
<comment type="subcellular location">
    <subcellularLocation>
        <location evidence="1">Golgi apparatus</location>
        <location evidence="1">trans-Golgi network</location>
    </subcellularLocation>
</comment>
<dbReference type="GO" id="GO:0015031">
    <property type="term" value="P:protein transport"/>
    <property type="evidence" value="ECO:0007669"/>
    <property type="project" value="UniProtKB-KW"/>
</dbReference>
<feature type="compositionally biased region" description="Polar residues" evidence="6">
    <location>
        <begin position="30"/>
        <end position="55"/>
    </location>
</feature>
<dbReference type="HOGENOM" id="CLU_010797_1_0_1"/>
<keyword evidence="5" id="KW-0333">Golgi apparatus</keyword>
<dbReference type="PANTHER" id="PTHR14190:SF7">
    <property type="entry name" value="VACUOLAR PROTEIN SORTING-ASSOCIATED PROTEIN 52 HOMOLOG"/>
    <property type="match status" value="1"/>
</dbReference>
<dbReference type="PANTHER" id="PTHR14190">
    <property type="entry name" value="SUPPRESSOR OF ACTIN MUTATIONS 2/VACUOLAR PROTEIN SORTING 52"/>
    <property type="match status" value="1"/>
</dbReference>
<dbReference type="InterPro" id="IPR048361">
    <property type="entry name" value="Vps52_C"/>
</dbReference>
<evidence type="ECO:0000256" key="3">
    <source>
        <dbReference type="ARBA" id="ARBA00022448"/>
    </source>
</evidence>
<comment type="similarity">
    <text evidence="2">Belongs to the VPS52 family.</text>
</comment>
<evidence type="ECO:0000259" key="7">
    <source>
        <dbReference type="Pfam" id="PF04129"/>
    </source>
</evidence>
<evidence type="ECO:0000256" key="4">
    <source>
        <dbReference type="ARBA" id="ARBA00022927"/>
    </source>
</evidence>
<evidence type="ECO:0000313" key="9">
    <source>
        <dbReference type="EMBL" id="EXF78427.1"/>
    </source>
</evidence>
<accession>A0A010QEZ4</accession>
<evidence type="ECO:0000256" key="2">
    <source>
        <dbReference type="ARBA" id="ARBA00008180"/>
    </source>
</evidence>
<dbReference type="OrthoDB" id="19482at2759"/>
<keyword evidence="10" id="KW-1185">Reference proteome</keyword>
<dbReference type="Pfam" id="PF20655">
    <property type="entry name" value="Vps52_C"/>
    <property type="match status" value="1"/>
</dbReference>
<comment type="caution">
    <text evidence="9">The sequence shown here is derived from an EMBL/GenBank/DDBJ whole genome shotgun (WGS) entry which is preliminary data.</text>
</comment>
<dbReference type="Proteomes" id="UP000020467">
    <property type="component" value="Unassembled WGS sequence"/>
</dbReference>